<feature type="compositionally biased region" description="Basic and acidic residues" evidence="1">
    <location>
        <begin position="56"/>
        <end position="81"/>
    </location>
</feature>
<dbReference type="VEuPathDB" id="MicrosporidiaDB:NBO_879g0001"/>
<reference evidence="2 3" key="1">
    <citation type="journal article" date="2013" name="BMC Genomics">
        <title>Comparative genomics of parasitic silkworm microsporidia reveal an association between genome expansion and host adaptation.</title>
        <authorList>
            <person name="Pan G."/>
            <person name="Xu J."/>
            <person name="Li T."/>
            <person name="Xia Q."/>
            <person name="Liu S.L."/>
            <person name="Zhang G."/>
            <person name="Li S."/>
            <person name="Li C."/>
            <person name="Liu H."/>
            <person name="Yang L."/>
            <person name="Liu T."/>
            <person name="Zhang X."/>
            <person name="Wu Z."/>
            <person name="Fan W."/>
            <person name="Dang X."/>
            <person name="Xiang H."/>
            <person name="Tao M."/>
            <person name="Li Y."/>
            <person name="Hu J."/>
            <person name="Li Z."/>
            <person name="Lin L."/>
            <person name="Luo J."/>
            <person name="Geng L."/>
            <person name="Wang L."/>
            <person name="Long M."/>
            <person name="Wan Y."/>
            <person name="He N."/>
            <person name="Zhang Z."/>
            <person name="Lu C."/>
            <person name="Keeling P.J."/>
            <person name="Wang J."/>
            <person name="Xiang Z."/>
            <person name="Zhou Z."/>
        </authorList>
    </citation>
    <scope>NUCLEOTIDE SEQUENCE [LARGE SCALE GENOMIC DNA]</scope>
    <source>
        <strain evidence="3">CQ1 / CVCC 102059</strain>
    </source>
</reference>
<evidence type="ECO:0000256" key="1">
    <source>
        <dbReference type="SAM" id="MobiDB-lite"/>
    </source>
</evidence>
<dbReference type="EMBL" id="KB909786">
    <property type="protein sequence ID" value="EOB11771.1"/>
    <property type="molecule type" value="Genomic_DNA"/>
</dbReference>
<gene>
    <name evidence="2" type="ORF">NBO_879g0001</name>
</gene>
<dbReference type="HOGENOM" id="CLU_2184710_0_0_1"/>
<dbReference type="Proteomes" id="UP000016927">
    <property type="component" value="Unassembled WGS sequence"/>
</dbReference>
<evidence type="ECO:0000313" key="3">
    <source>
        <dbReference type="Proteomes" id="UP000016927"/>
    </source>
</evidence>
<protein>
    <submittedName>
        <fullName evidence="2">Uncharacterized protein</fullName>
    </submittedName>
</protein>
<proteinExistence type="predicted"/>
<name>R0KM95_NOSB1</name>
<dbReference type="AlphaFoldDB" id="R0KM95"/>
<feature type="compositionally biased region" description="Polar residues" evidence="1">
    <location>
        <begin position="100"/>
        <end position="109"/>
    </location>
</feature>
<organism evidence="2 3">
    <name type="scientific">Nosema bombycis (strain CQ1 / CVCC 102059)</name>
    <name type="common">Microsporidian parasite</name>
    <name type="synonym">Pebrine of silkworm</name>
    <dbReference type="NCBI Taxonomy" id="578461"/>
    <lineage>
        <taxon>Eukaryota</taxon>
        <taxon>Fungi</taxon>
        <taxon>Fungi incertae sedis</taxon>
        <taxon>Microsporidia</taxon>
        <taxon>Nosematidae</taxon>
        <taxon>Nosema</taxon>
    </lineage>
</organism>
<evidence type="ECO:0000313" key="2">
    <source>
        <dbReference type="EMBL" id="EOB11771.1"/>
    </source>
</evidence>
<sequence>MEFVHKSINKVEHKGINSDVHKNENMGMLEHKFINSDVHKIEHKIINNKNTMEHKSTMDHHHNLDLRKPPIEDKINVDQNKENNSNTKLPYSPYPKKIPVSSNFPLIPP</sequence>
<accession>R0KM95</accession>
<feature type="region of interest" description="Disordered" evidence="1">
    <location>
        <begin position="56"/>
        <end position="109"/>
    </location>
</feature>
<keyword evidence="3" id="KW-1185">Reference proteome</keyword>